<dbReference type="GO" id="GO:0016787">
    <property type="term" value="F:hydrolase activity"/>
    <property type="evidence" value="ECO:0007669"/>
    <property type="project" value="UniProtKB-KW"/>
</dbReference>
<comment type="caution">
    <text evidence="2">The sequence shown here is derived from an EMBL/GenBank/DDBJ whole genome shotgun (WGS) entry which is preliminary data.</text>
</comment>
<dbReference type="EMBL" id="BAAAYN010000050">
    <property type="protein sequence ID" value="GAA3395830.1"/>
    <property type="molecule type" value="Genomic_DNA"/>
</dbReference>
<keyword evidence="3" id="KW-1185">Reference proteome</keyword>
<protein>
    <submittedName>
        <fullName evidence="2">Alpha/beta hydrolase domain-containing protein</fullName>
    </submittedName>
</protein>
<evidence type="ECO:0000313" key="3">
    <source>
        <dbReference type="Proteomes" id="UP001501676"/>
    </source>
</evidence>
<feature type="domain" description="Alpha/beta hydrolase" evidence="1">
    <location>
        <begin position="10"/>
        <end position="463"/>
    </location>
</feature>
<name>A0ABP6T9M7_9ACTN</name>
<keyword evidence="2" id="KW-0378">Hydrolase</keyword>
<gene>
    <name evidence="2" type="ORF">GCM10020369_70320</name>
</gene>
<dbReference type="InterPro" id="IPR045394">
    <property type="entry name" value="Abhydrolase_dom"/>
</dbReference>
<accession>A0ABP6T9M7</accession>
<dbReference type="Proteomes" id="UP001501676">
    <property type="component" value="Unassembled WGS sequence"/>
</dbReference>
<sequence length="481" mass="50313">MAELLGPNAGRVSLITTSFPLDDVGYRQEEYVLAGQATAYEPAGSADADGRWSVRESRSAPFRTRIVVYRPSDPDRFTGTVLVEWLNVSSGADVAAEWLTTHRHLVREGFAWVGVSAQREGVDGQGTFSLARNGTGADSGWSPMLPPLKQTDPDRYGELDHPGDPFAFDVFTSAGRAVRDGLFPGARVLAAGASQSASYLVTYVNAVAPRSGVFDGYLIHGRPGNPASLTGWDGVRSGAVRIRTDGPAPVLVLQTETDVVGVLQSAGSRQPDADRFRLWEIAGAAHADTYTIRAAFGDSGALGAAELAALLAPTRNPFGPEFAAPINSGPQHHYVAQAAVAALDRWVRSGTAPAVAPRLTLRAADSDGADRAHPLELDAAGLARGGVRTPWVDVPTAVLSGLGQEASGGGAVLFGSTWPFAADVLAARYPGGHDEYLAAFARSTREAIDRGFLLAEDEDEIVAVAAASYPGDRAGGGAARA</sequence>
<evidence type="ECO:0000259" key="1">
    <source>
        <dbReference type="Pfam" id="PF20091"/>
    </source>
</evidence>
<proteinExistence type="predicted"/>
<reference evidence="3" key="1">
    <citation type="journal article" date="2019" name="Int. J. Syst. Evol. Microbiol.">
        <title>The Global Catalogue of Microorganisms (GCM) 10K type strain sequencing project: providing services to taxonomists for standard genome sequencing and annotation.</title>
        <authorList>
            <consortium name="The Broad Institute Genomics Platform"/>
            <consortium name="The Broad Institute Genome Sequencing Center for Infectious Disease"/>
            <person name="Wu L."/>
            <person name="Ma J."/>
        </authorList>
    </citation>
    <scope>NUCLEOTIDE SEQUENCE [LARGE SCALE GENOMIC DNA]</scope>
    <source>
        <strain evidence="3">JCM 9458</strain>
    </source>
</reference>
<evidence type="ECO:0000313" key="2">
    <source>
        <dbReference type="EMBL" id="GAA3395830.1"/>
    </source>
</evidence>
<dbReference type="Pfam" id="PF20091">
    <property type="entry name" value="Abhydrolase_10"/>
    <property type="match status" value="1"/>
</dbReference>
<organism evidence="2 3">
    <name type="scientific">Cryptosporangium minutisporangium</name>
    <dbReference type="NCBI Taxonomy" id="113569"/>
    <lineage>
        <taxon>Bacteria</taxon>
        <taxon>Bacillati</taxon>
        <taxon>Actinomycetota</taxon>
        <taxon>Actinomycetes</taxon>
        <taxon>Cryptosporangiales</taxon>
        <taxon>Cryptosporangiaceae</taxon>
        <taxon>Cryptosporangium</taxon>
    </lineage>
</organism>